<feature type="domain" description="Transposase MuDR plant" evidence="2">
    <location>
        <begin position="77"/>
        <end position="133"/>
    </location>
</feature>
<dbReference type="InterPro" id="IPR004332">
    <property type="entry name" value="Transposase_MuDR"/>
</dbReference>
<name>A0AAF0ZYZ7_SOLVR</name>
<dbReference type="AlphaFoldDB" id="A0AAF0ZYZ7"/>
<dbReference type="Proteomes" id="UP001234989">
    <property type="component" value="Chromosome 12"/>
</dbReference>
<dbReference type="Pfam" id="PF03108">
    <property type="entry name" value="DBD_Tnp_Mut"/>
    <property type="match status" value="1"/>
</dbReference>
<proteinExistence type="predicted"/>
<keyword evidence="4" id="KW-1185">Reference proteome</keyword>
<sequence>MGPNIGYDETNIGIRKSLVDTLGGDESYYLSDEAPRFEIDDKTCWGDGEEVDQVVHKPVRRKKTPNRVVFDENSEKVVWELGLVFRSVDEFRVTVTRYAVQEHIQIEKYVNEPSRVRVRCCKETCPWLLCARIERRRVFWRIAKSTFEDELKDNIQAMKKLGKDCLDDLLWYNLDTWCKRYFQDYSKCDVVDNNMAESFNAWILSARSWKLRGIPCPHGVAALHYKELEPINYVASCYSKETYLSTYAYFIQPMNNMKMWPTSNNPIIKPPKIKKMPGRPSKDCVDEEECLNIVKLVLKQEGRDQLNMRTQVEDKQELLKRPKMVGVGIYQAEDGFTTLNQPGLPSRKAINTGTRVTKRADVVTGDIVYTPIHGFKWKGKTTITSTNLERMRAEKVIQTRSAVTATTNSQSQTSSSRKTHVPWK</sequence>
<evidence type="ECO:0000259" key="2">
    <source>
        <dbReference type="Pfam" id="PF03108"/>
    </source>
</evidence>
<evidence type="ECO:0000313" key="4">
    <source>
        <dbReference type="Proteomes" id="UP001234989"/>
    </source>
</evidence>
<dbReference type="PANTHER" id="PTHR31973:SF197">
    <property type="entry name" value="SWIM-TYPE DOMAIN-CONTAINING PROTEIN"/>
    <property type="match status" value="1"/>
</dbReference>
<dbReference type="PANTHER" id="PTHR31973">
    <property type="entry name" value="POLYPROTEIN, PUTATIVE-RELATED"/>
    <property type="match status" value="1"/>
</dbReference>
<feature type="region of interest" description="Disordered" evidence="1">
    <location>
        <begin position="400"/>
        <end position="424"/>
    </location>
</feature>
<gene>
    <name evidence="3" type="ORF">MTR67_051287</name>
</gene>
<feature type="compositionally biased region" description="Low complexity" evidence="1">
    <location>
        <begin position="401"/>
        <end position="416"/>
    </location>
</feature>
<protein>
    <recommendedName>
        <fullName evidence="2">Transposase MuDR plant domain-containing protein</fullName>
    </recommendedName>
</protein>
<reference evidence="3" key="1">
    <citation type="submission" date="2023-08" db="EMBL/GenBank/DDBJ databases">
        <title>A de novo genome assembly of Solanum verrucosum Schlechtendal, a Mexican diploid species geographically isolated from the other diploid A-genome species in potato relatives.</title>
        <authorList>
            <person name="Hosaka K."/>
        </authorList>
    </citation>
    <scope>NUCLEOTIDE SEQUENCE</scope>
    <source>
        <tissue evidence="3">Young leaves</tissue>
    </source>
</reference>
<evidence type="ECO:0000256" key="1">
    <source>
        <dbReference type="SAM" id="MobiDB-lite"/>
    </source>
</evidence>
<organism evidence="3 4">
    <name type="scientific">Solanum verrucosum</name>
    <dbReference type="NCBI Taxonomy" id="315347"/>
    <lineage>
        <taxon>Eukaryota</taxon>
        <taxon>Viridiplantae</taxon>
        <taxon>Streptophyta</taxon>
        <taxon>Embryophyta</taxon>
        <taxon>Tracheophyta</taxon>
        <taxon>Spermatophyta</taxon>
        <taxon>Magnoliopsida</taxon>
        <taxon>eudicotyledons</taxon>
        <taxon>Gunneridae</taxon>
        <taxon>Pentapetalae</taxon>
        <taxon>asterids</taxon>
        <taxon>lamiids</taxon>
        <taxon>Solanales</taxon>
        <taxon>Solanaceae</taxon>
        <taxon>Solanoideae</taxon>
        <taxon>Solaneae</taxon>
        <taxon>Solanum</taxon>
    </lineage>
</organism>
<accession>A0AAF0ZYZ7</accession>
<evidence type="ECO:0000313" key="3">
    <source>
        <dbReference type="EMBL" id="WMV57902.1"/>
    </source>
</evidence>
<dbReference type="EMBL" id="CP133623">
    <property type="protein sequence ID" value="WMV57902.1"/>
    <property type="molecule type" value="Genomic_DNA"/>
</dbReference>